<dbReference type="STRING" id="550983.A4R26_22275"/>
<feature type="domain" description="Ku" evidence="3">
    <location>
        <begin position="52"/>
        <end position="179"/>
    </location>
</feature>
<keyword evidence="2" id="KW-0227">DNA damage</keyword>
<evidence type="ECO:0000313" key="5">
    <source>
        <dbReference type="Proteomes" id="UP000192276"/>
    </source>
</evidence>
<dbReference type="HAMAP" id="MF_01875">
    <property type="entry name" value="Prokaryotic_Ku"/>
    <property type="match status" value="1"/>
</dbReference>
<dbReference type="RefSeq" id="WP_081164825.1">
    <property type="nucleotide sequence ID" value="NZ_LWBP01000186.1"/>
</dbReference>
<dbReference type="NCBIfam" id="TIGR02772">
    <property type="entry name" value="Ku_bact"/>
    <property type="match status" value="1"/>
</dbReference>
<keyword evidence="1 2" id="KW-0238">DNA-binding</keyword>
<dbReference type="GO" id="GO:0006310">
    <property type="term" value="P:DNA recombination"/>
    <property type="evidence" value="ECO:0007669"/>
    <property type="project" value="UniProtKB-KW"/>
</dbReference>
<reference evidence="5" key="1">
    <citation type="submission" date="2016-04" db="EMBL/GenBank/DDBJ databases">
        <authorList>
            <person name="Chen L."/>
            <person name="Zhuang W."/>
            <person name="Wang G."/>
        </authorList>
    </citation>
    <scope>NUCLEOTIDE SEQUENCE [LARGE SCALE GENOMIC DNA]</scope>
    <source>
        <strain evidence="5">208</strain>
    </source>
</reference>
<name>A0A1V9FKK7_9BACT</name>
<comment type="similarity">
    <text evidence="2">Belongs to the prokaryotic Ku family.</text>
</comment>
<evidence type="ECO:0000256" key="1">
    <source>
        <dbReference type="ARBA" id="ARBA00023125"/>
    </source>
</evidence>
<keyword evidence="5" id="KW-1185">Reference proteome</keyword>
<comment type="subunit">
    <text evidence="2">Homodimer. Interacts with LigD.</text>
</comment>
<dbReference type="PANTHER" id="PTHR41251:SF1">
    <property type="entry name" value="NON-HOMOLOGOUS END JOINING PROTEIN KU"/>
    <property type="match status" value="1"/>
</dbReference>
<dbReference type="EMBL" id="LWBP01000186">
    <property type="protein sequence ID" value="OQP58909.1"/>
    <property type="molecule type" value="Genomic_DNA"/>
</dbReference>
<sequence length="259" mass="29347">MRSMWKGSIGFGLVNIPVRMYVATDESSISFVQLDKKTHSRVKYKKVSELSGKELHQEDIVKGYQVGDDFVIVDDADFEKAAPEKIDHLEITQFIDEKEIDAVYYEKPYYLEPDKMGAKAYVLLRDALKKEGKAALGPLVYHNKEWVCLIKPLRKVLVLHRLRFSDEIRSEAGLVVPDTPAKPEELKMASMLIAQLTRPFKPEDYRDTYSEKLMKVIEAKAKGKSTGKPLKVVHNATTSDLMDKLKASLKSKPASKKAS</sequence>
<protein>
    <recommendedName>
        <fullName evidence="2">Non-homologous end joining protein Ku</fullName>
    </recommendedName>
</protein>
<evidence type="ECO:0000313" key="4">
    <source>
        <dbReference type="EMBL" id="OQP58909.1"/>
    </source>
</evidence>
<dbReference type="PANTHER" id="PTHR41251">
    <property type="entry name" value="NON-HOMOLOGOUS END JOINING PROTEIN KU"/>
    <property type="match status" value="1"/>
</dbReference>
<dbReference type="GO" id="GO:0003690">
    <property type="term" value="F:double-stranded DNA binding"/>
    <property type="evidence" value="ECO:0007669"/>
    <property type="project" value="UniProtKB-UniRule"/>
</dbReference>
<dbReference type="InterPro" id="IPR009187">
    <property type="entry name" value="Prok_Ku"/>
</dbReference>
<comment type="function">
    <text evidence="2">With LigD forms a non-homologous end joining (NHEJ) DNA repair enzyme, which repairs dsDNA breaks with reduced fidelity. Binds linear dsDNA with 5'- and 3'- overhangs but not closed circular dsDNA nor ssDNA. Recruits and stimulates the ligase activity of LigD.</text>
</comment>
<dbReference type="Pfam" id="PF02735">
    <property type="entry name" value="Ku"/>
    <property type="match status" value="1"/>
</dbReference>
<evidence type="ECO:0000259" key="3">
    <source>
        <dbReference type="SMART" id="SM00559"/>
    </source>
</evidence>
<dbReference type="PIRSF" id="PIRSF006493">
    <property type="entry name" value="Prok_Ku"/>
    <property type="match status" value="1"/>
</dbReference>
<dbReference type="AlphaFoldDB" id="A0A1V9FKK7"/>
<comment type="caution">
    <text evidence="4">The sequence shown here is derived from an EMBL/GenBank/DDBJ whole genome shotgun (WGS) entry which is preliminary data.</text>
</comment>
<evidence type="ECO:0000256" key="2">
    <source>
        <dbReference type="HAMAP-Rule" id="MF_01875"/>
    </source>
</evidence>
<accession>A0A1V9FKK7</accession>
<dbReference type="Proteomes" id="UP000192276">
    <property type="component" value="Unassembled WGS sequence"/>
</dbReference>
<proteinExistence type="inferred from homology"/>
<dbReference type="SMART" id="SM00559">
    <property type="entry name" value="Ku78"/>
    <property type="match status" value="1"/>
</dbReference>
<organism evidence="4 5">
    <name type="scientific">Niastella populi</name>
    <dbReference type="NCBI Taxonomy" id="550983"/>
    <lineage>
        <taxon>Bacteria</taxon>
        <taxon>Pseudomonadati</taxon>
        <taxon>Bacteroidota</taxon>
        <taxon>Chitinophagia</taxon>
        <taxon>Chitinophagales</taxon>
        <taxon>Chitinophagaceae</taxon>
        <taxon>Niastella</taxon>
    </lineage>
</organism>
<dbReference type="GO" id="GO:0006303">
    <property type="term" value="P:double-strand break repair via nonhomologous end joining"/>
    <property type="evidence" value="ECO:0007669"/>
    <property type="project" value="UniProtKB-UniRule"/>
</dbReference>
<dbReference type="InterPro" id="IPR016194">
    <property type="entry name" value="SPOC-like_C_dom_sf"/>
</dbReference>
<dbReference type="Gene3D" id="2.40.290.10">
    <property type="match status" value="1"/>
</dbReference>
<dbReference type="OrthoDB" id="9795084at2"/>
<dbReference type="InterPro" id="IPR006164">
    <property type="entry name" value="DNA_bd_Ku70/Ku80"/>
</dbReference>
<keyword evidence="2" id="KW-0233">DNA recombination</keyword>
<gene>
    <name evidence="2" type="primary">ku</name>
    <name evidence="4" type="ORF">A4R26_22275</name>
</gene>
<dbReference type="CDD" id="cd00789">
    <property type="entry name" value="KU_like"/>
    <property type="match status" value="1"/>
</dbReference>
<keyword evidence="2" id="KW-0234">DNA repair</keyword>
<dbReference type="SUPFAM" id="SSF100939">
    <property type="entry name" value="SPOC domain-like"/>
    <property type="match status" value="1"/>
</dbReference>